<dbReference type="STRING" id="400727.A0A2T7P8W6"/>
<keyword evidence="6" id="KW-0472">Membrane</keyword>
<comment type="caution">
    <text evidence="7">The sequence shown here is derived from an EMBL/GenBank/DDBJ whole genome shotgun (WGS) entry which is preliminary data.</text>
</comment>
<feature type="compositionally biased region" description="Low complexity" evidence="5">
    <location>
        <begin position="40"/>
        <end position="55"/>
    </location>
</feature>
<organism evidence="7 8">
    <name type="scientific">Pomacea canaliculata</name>
    <name type="common">Golden apple snail</name>
    <dbReference type="NCBI Taxonomy" id="400727"/>
    <lineage>
        <taxon>Eukaryota</taxon>
        <taxon>Metazoa</taxon>
        <taxon>Spiralia</taxon>
        <taxon>Lophotrochozoa</taxon>
        <taxon>Mollusca</taxon>
        <taxon>Gastropoda</taxon>
        <taxon>Caenogastropoda</taxon>
        <taxon>Architaenioglossa</taxon>
        <taxon>Ampullarioidea</taxon>
        <taxon>Ampullariidae</taxon>
        <taxon>Pomacea</taxon>
    </lineage>
</organism>
<dbReference type="PANTHER" id="PTHR13055:SF12">
    <property type="entry name" value="LD40707P"/>
    <property type="match status" value="1"/>
</dbReference>
<feature type="compositionally biased region" description="Low complexity" evidence="5">
    <location>
        <begin position="63"/>
        <end position="126"/>
    </location>
</feature>
<dbReference type="Proteomes" id="UP000245119">
    <property type="component" value="Linkage Group LG5"/>
</dbReference>
<gene>
    <name evidence="7" type="ORF">C0Q70_09116</name>
</gene>
<keyword evidence="4 6" id="KW-1133">Transmembrane helix</keyword>
<dbReference type="OrthoDB" id="6285106at2759"/>
<evidence type="ECO:0000256" key="4">
    <source>
        <dbReference type="ARBA" id="ARBA00022989"/>
    </source>
</evidence>
<feature type="region of interest" description="Disordered" evidence="5">
    <location>
        <begin position="38"/>
        <end position="126"/>
    </location>
</feature>
<evidence type="ECO:0000313" key="7">
    <source>
        <dbReference type="EMBL" id="PVD29859.1"/>
    </source>
</evidence>
<feature type="region of interest" description="Disordered" evidence="5">
    <location>
        <begin position="407"/>
        <end position="440"/>
    </location>
</feature>
<evidence type="ECO:0000256" key="6">
    <source>
        <dbReference type="SAM" id="Phobius"/>
    </source>
</evidence>
<dbReference type="EMBL" id="PZQS01000005">
    <property type="protein sequence ID" value="PVD29859.1"/>
    <property type="molecule type" value="Genomic_DNA"/>
</dbReference>
<name>A0A2T7P8W6_POMCA</name>
<accession>A0A2T7P8W6</accession>
<evidence type="ECO:0000256" key="3">
    <source>
        <dbReference type="ARBA" id="ARBA00022729"/>
    </source>
</evidence>
<keyword evidence="8" id="KW-1185">Reference proteome</keyword>
<evidence type="ECO:0000256" key="1">
    <source>
        <dbReference type="ARBA" id="ARBA00004479"/>
    </source>
</evidence>
<dbReference type="AlphaFoldDB" id="A0A2T7P8W6"/>
<dbReference type="GO" id="GO:0016020">
    <property type="term" value="C:membrane"/>
    <property type="evidence" value="ECO:0007669"/>
    <property type="project" value="UniProtKB-SubCell"/>
</dbReference>
<feature type="compositionally biased region" description="Polar residues" evidence="5">
    <location>
        <begin position="429"/>
        <end position="438"/>
    </location>
</feature>
<proteinExistence type="predicted"/>
<reference evidence="7 8" key="1">
    <citation type="submission" date="2018-04" db="EMBL/GenBank/DDBJ databases">
        <title>The genome of golden apple snail Pomacea canaliculata provides insight into stress tolerance and invasive adaptation.</title>
        <authorList>
            <person name="Liu C."/>
            <person name="Liu B."/>
            <person name="Ren Y."/>
            <person name="Zhang Y."/>
            <person name="Wang H."/>
            <person name="Li S."/>
            <person name="Jiang F."/>
            <person name="Yin L."/>
            <person name="Zhang G."/>
            <person name="Qian W."/>
            <person name="Fan W."/>
        </authorList>
    </citation>
    <scope>NUCLEOTIDE SEQUENCE [LARGE SCALE GENOMIC DNA]</scope>
    <source>
        <strain evidence="7">SZHN2017</strain>
        <tissue evidence="7">Muscle</tissue>
    </source>
</reference>
<keyword evidence="3" id="KW-0732">Signal</keyword>
<dbReference type="InterPro" id="IPR031152">
    <property type="entry name" value="PLXDC"/>
</dbReference>
<sequence length="518" mass="57541">MHVADFHVEYLVGRQSSNIQYTIRSLPDDSLHRYRRQVVSSPADNSSTSSSNTADETAVTHATRNSSTPSLTSPSTASATTNINTTTSPTTSTTATNTTTTAKVTTTTTLKTSTTTSSKESTTTTPQVTIKKDNHNYYISVIRPDSSKLYFTELLSPTTQETLSSGHRVAVTVALPFKFRFYGHIISNITVATGGFIYTSPFLHQWLTATQYIAPLMANFDTSTTEDSEVLYKQVGNEFIVEWRNVLLRDQNNTGAFIFQAKLKNDGTITFVYLKLPVPVANISTINHPVKIGLSDAFYNDTFIPQYGIKRRTIYEYHRVSFMPEQIEEGTVIILEPLPTCNTIEDCKTCTEHVNVNFDCKWCEKVSRCSDGLDWNRQNWIEQGCTNLALIQSSWCGDLERTSSATTASASSPNIQTGTHTLGDLERTSPATNQTQSSKCDKEKSTNVAAIVAVVLILVLLFGGVGFWVLYAYTHPTSSSGIWLMEHRPSQMKARISNMKFWKRSTPNGTKYQVETEA</sequence>
<evidence type="ECO:0000256" key="5">
    <source>
        <dbReference type="SAM" id="MobiDB-lite"/>
    </source>
</evidence>
<evidence type="ECO:0008006" key="9">
    <source>
        <dbReference type="Google" id="ProtNLM"/>
    </source>
</evidence>
<protein>
    <recommendedName>
        <fullName evidence="9">PSI domain-containing protein</fullName>
    </recommendedName>
</protein>
<comment type="subcellular location">
    <subcellularLocation>
        <location evidence="1">Membrane</location>
        <topology evidence="1">Single-pass type I membrane protein</topology>
    </subcellularLocation>
</comment>
<evidence type="ECO:0000256" key="2">
    <source>
        <dbReference type="ARBA" id="ARBA00022692"/>
    </source>
</evidence>
<feature type="transmembrane region" description="Helical" evidence="6">
    <location>
        <begin position="448"/>
        <end position="473"/>
    </location>
</feature>
<keyword evidence="2 6" id="KW-0812">Transmembrane</keyword>
<evidence type="ECO:0000313" key="8">
    <source>
        <dbReference type="Proteomes" id="UP000245119"/>
    </source>
</evidence>
<dbReference type="PANTHER" id="PTHR13055">
    <property type="entry name" value="TUMOR ENDOTHELIAL MARKER 7 RELATED"/>
    <property type="match status" value="1"/>
</dbReference>